<evidence type="ECO:0000259" key="3">
    <source>
        <dbReference type="Pfam" id="PF24800"/>
    </source>
</evidence>
<feature type="compositionally biased region" description="Basic and acidic residues" evidence="1">
    <location>
        <begin position="365"/>
        <end position="379"/>
    </location>
</feature>
<feature type="compositionally biased region" description="Basic and acidic residues" evidence="1">
    <location>
        <begin position="343"/>
        <end position="355"/>
    </location>
</feature>
<evidence type="ECO:0000313" key="5">
    <source>
        <dbReference type="Proteomes" id="UP001583172"/>
    </source>
</evidence>
<gene>
    <name evidence="4" type="ORF">VTJ49DRAFT_821</name>
</gene>
<feature type="transmembrane region" description="Helical" evidence="2">
    <location>
        <begin position="94"/>
        <end position="118"/>
    </location>
</feature>
<protein>
    <recommendedName>
        <fullName evidence="3">DUF7702 domain-containing protein</fullName>
    </recommendedName>
</protein>
<dbReference type="Pfam" id="PF24800">
    <property type="entry name" value="DUF7702"/>
    <property type="match status" value="1"/>
</dbReference>
<feature type="domain" description="DUF7702" evidence="3">
    <location>
        <begin position="40"/>
        <end position="192"/>
    </location>
</feature>
<feature type="transmembrane region" description="Helical" evidence="2">
    <location>
        <begin position="130"/>
        <end position="152"/>
    </location>
</feature>
<feature type="transmembrane region" description="Helical" evidence="2">
    <location>
        <begin position="68"/>
        <end position="88"/>
    </location>
</feature>
<keyword evidence="2" id="KW-0472">Membrane</keyword>
<evidence type="ECO:0000256" key="2">
    <source>
        <dbReference type="SAM" id="Phobius"/>
    </source>
</evidence>
<feature type="transmembrane region" description="Helical" evidence="2">
    <location>
        <begin position="172"/>
        <end position="189"/>
    </location>
</feature>
<dbReference type="PANTHER" id="PTHR42109">
    <property type="entry name" value="UNPLACED GENOMIC SCAFFOLD UM_SCAF_CONTIG_1.265, WHOLE GENOME SHOTGUN SEQUENCE"/>
    <property type="match status" value="1"/>
</dbReference>
<keyword evidence="2" id="KW-0812">Transmembrane</keyword>
<evidence type="ECO:0000256" key="1">
    <source>
        <dbReference type="SAM" id="MobiDB-lite"/>
    </source>
</evidence>
<dbReference type="EMBL" id="JAZGSY010000128">
    <property type="protein sequence ID" value="KAL1840086.1"/>
    <property type="molecule type" value="Genomic_DNA"/>
</dbReference>
<evidence type="ECO:0000313" key="4">
    <source>
        <dbReference type="EMBL" id="KAL1840086.1"/>
    </source>
</evidence>
<comment type="caution">
    <text evidence="4">The sequence shown here is derived from an EMBL/GenBank/DDBJ whole genome shotgun (WGS) entry which is preliminary data.</text>
</comment>
<organism evidence="4 5">
    <name type="scientific">Humicola insolens</name>
    <name type="common">Soft-rot fungus</name>
    <dbReference type="NCBI Taxonomy" id="85995"/>
    <lineage>
        <taxon>Eukaryota</taxon>
        <taxon>Fungi</taxon>
        <taxon>Dikarya</taxon>
        <taxon>Ascomycota</taxon>
        <taxon>Pezizomycotina</taxon>
        <taxon>Sordariomycetes</taxon>
        <taxon>Sordariomycetidae</taxon>
        <taxon>Sordariales</taxon>
        <taxon>Chaetomiaceae</taxon>
        <taxon>Mycothermus</taxon>
    </lineage>
</organism>
<feature type="transmembrane region" description="Helical" evidence="2">
    <location>
        <begin position="43"/>
        <end position="61"/>
    </location>
</feature>
<name>A0ABR3VF93_HUMIN</name>
<reference evidence="4 5" key="1">
    <citation type="journal article" date="2024" name="Commun. Biol.">
        <title>Comparative genomic analysis of thermophilic fungi reveals convergent evolutionary adaptations and gene losses.</title>
        <authorList>
            <person name="Steindorff A.S."/>
            <person name="Aguilar-Pontes M.V."/>
            <person name="Robinson A.J."/>
            <person name="Andreopoulos B."/>
            <person name="LaButti K."/>
            <person name="Kuo A."/>
            <person name="Mondo S."/>
            <person name="Riley R."/>
            <person name="Otillar R."/>
            <person name="Haridas S."/>
            <person name="Lipzen A."/>
            <person name="Grimwood J."/>
            <person name="Schmutz J."/>
            <person name="Clum A."/>
            <person name="Reid I.D."/>
            <person name="Moisan M.C."/>
            <person name="Butler G."/>
            <person name="Nguyen T.T.M."/>
            <person name="Dewar K."/>
            <person name="Conant G."/>
            <person name="Drula E."/>
            <person name="Henrissat B."/>
            <person name="Hansel C."/>
            <person name="Singer S."/>
            <person name="Hutchinson M.I."/>
            <person name="de Vries R.P."/>
            <person name="Natvig D.O."/>
            <person name="Powell A.J."/>
            <person name="Tsang A."/>
            <person name="Grigoriev I.V."/>
        </authorList>
    </citation>
    <scope>NUCLEOTIDE SEQUENCE [LARGE SCALE GENOMIC DNA]</scope>
    <source>
        <strain evidence="4 5">CBS 620.91</strain>
    </source>
</reference>
<sequence length="379" mass="42373">MQRPSCTAPPQSVHSFPSSSATQLTIVDDDPTMVIRRSPREEIAIAQTVLFSISLLYAIYCKFTHRNGWFCIGLFSAIRVTGAGLMLGPLNRRGIRVGVFICESLGMVLLVFLILEFLDRVNKHVRVIHPRWFFFPQLLTWADLALAIAGFATGSRDPDNPLAPTKFTQASYGIFTGLYAIVVYVAWRLHRNLGGSMRPHHPSLSGTSPGTVAATTTTRMPNLSRWWRSLRPRHPSHPASIIRPVTAGSDSAAAEEEDDYVAYENRVLVYVSIVSLVLLALRMTYGLLYQFDTKVDTWSPLDGDWIAYLFMQFFPEVGMVYLGGWAVWMVSPPPRKKMSGWKRTRDGERDVERGYELVGEGSGDGQDRRGNDGVGLREG</sequence>
<dbReference type="Proteomes" id="UP001583172">
    <property type="component" value="Unassembled WGS sequence"/>
</dbReference>
<dbReference type="PANTHER" id="PTHR42109:SF2">
    <property type="entry name" value="INTEGRAL MEMBRANE PROTEIN"/>
    <property type="match status" value="1"/>
</dbReference>
<feature type="region of interest" description="Disordered" evidence="1">
    <location>
        <begin position="337"/>
        <end position="379"/>
    </location>
</feature>
<feature type="region of interest" description="Disordered" evidence="1">
    <location>
        <begin position="1"/>
        <end position="21"/>
    </location>
</feature>
<keyword evidence="2" id="KW-1133">Transmembrane helix</keyword>
<feature type="transmembrane region" description="Helical" evidence="2">
    <location>
        <begin position="305"/>
        <end position="328"/>
    </location>
</feature>
<proteinExistence type="predicted"/>
<feature type="transmembrane region" description="Helical" evidence="2">
    <location>
        <begin position="267"/>
        <end position="285"/>
    </location>
</feature>
<accession>A0ABR3VF93</accession>
<keyword evidence="5" id="KW-1185">Reference proteome</keyword>
<dbReference type="InterPro" id="IPR056119">
    <property type="entry name" value="DUF7702"/>
</dbReference>